<proteinExistence type="inferred from homology"/>
<evidence type="ECO:0000313" key="13">
    <source>
        <dbReference type="Proteomes" id="UP000016540"/>
    </source>
</evidence>
<dbReference type="Gene3D" id="1.20.5.50">
    <property type="match status" value="1"/>
</dbReference>
<dbReference type="EMBL" id="ASAD01000007">
    <property type="protein sequence ID" value="EON93352.1"/>
    <property type="molecule type" value="Genomic_DNA"/>
</dbReference>
<dbReference type="eggNOG" id="COG3027">
    <property type="taxonomic scope" value="Bacteria"/>
</dbReference>
<comment type="caution">
    <text evidence="12">The sequence shown here is derived from an EMBL/GenBank/DDBJ whole genome shotgun (WGS) entry which is preliminary data.</text>
</comment>
<dbReference type="OrthoDB" id="5772359at2"/>
<dbReference type="InterPro" id="IPR007838">
    <property type="entry name" value="Cell_div_ZapA-like"/>
</dbReference>
<accession>R8B432</accession>
<protein>
    <recommendedName>
        <fullName evidence="3">Cell division protein ZapA</fullName>
    </recommendedName>
    <alternativeName>
        <fullName evidence="11">Z ring-associated protein ZapA</fullName>
    </alternativeName>
</protein>
<evidence type="ECO:0000256" key="11">
    <source>
        <dbReference type="ARBA" id="ARBA00033158"/>
    </source>
</evidence>
<dbReference type="SUPFAM" id="SSF102829">
    <property type="entry name" value="Cell division protein ZapA-like"/>
    <property type="match status" value="1"/>
</dbReference>
<dbReference type="Proteomes" id="UP000016540">
    <property type="component" value="Unassembled WGS sequence"/>
</dbReference>
<name>R8B432_9GAMM</name>
<keyword evidence="13" id="KW-1185">Reference proteome</keyword>
<gene>
    <name evidence="12" type="ORF">MARLIPOL_04940</name>
</gene>
<evidence type="ECO:0000313" key="12">
    <source>
        <dbReference type="EMBL" id="EON93352.1"/>
    </source>
</evidence>
<dbReference type="GO" id="GO:0000921">
    <property type="term" value="P:septin ring assembly"/>
    <property type="evidence" value="ECO:0007669"/>
    <property type="project" value="TreeGrafter"/>
</dbReference>
<organism evidence="12 13">
    <name type="scientific">Marinobacter lipolyticus SM19</name>
    <dbReference type="NCBI Taxonomy" id="1318628"/>
    <lineage>
        <taxon>Bacteria</taxon>
        <taxon>Pseudomonadati</taxon>
        <taxon>Pseudomonadota</taxon>
        <taxon>Gammaproteobacteria</taxon>
        <taxon>Pseudomonadales</taxon>
        <taxon>Marinobacteraceae</taxon>
        <taxon>Marinobacter</taxon>
    </lineage>
</organism>
<dbReference type="PATRIC" id="fig|1318628.3.peg.983"/>
<dbReference type="AlphaFoldDB" id="R8B432"/>
<keyword evidence="6" id="KW-0175">Coiled coil</keyword>
<comment type="subunit">
    <text evidence="10">Homodimer. Interacts with FtsZ.</text>
</comment>
<dbReference type="GO" id="GO:0000917">
    <property type="term" value="P:division septum assembly"/>
    <property type="evidence" value="ECO:0007669"/>
    <property type="project" value="UniProtKB-KW"/>
</dbReference>
<dbReference type="PANTHER" id="PTHR34981:SF1">
    <property type="entry name" value="CELL DIVISION PROTEIN ZAPA"/>
    <property type="match status" value="1"/>
</dbReference>
<keyword evidence="5 12" id="KW-0132">Cell division</keyword>
<evidence type="ECO:0000256" key="5">
    <source>
        <dbReference type="ARBA" id="ARBA00022618"/>
    </source>
</evidence>
<dbReference type="GO" id="GO:0030428">
    <property type="term" value="C:cell septum"/>
    <property type="evidence" value="ECO:0007669"/>
    <property type="project" value="TreeGrafter"/>
</dbReference>
<dbReference type="STRING" id="1318628.MARLIPOL_04940"/>
<evidence type="ECO:0000256" key="1">
    <source>
        <dbReference type="ARBA" id="ARBA00004496"/>
    </source>
</evidence>
<sequence>MAQQQPTTVEVKILDKEYLVACPEEAREALIQSAHHLDSKMREIRASGKVFGTERIAVMAALNITHDLLERDTMSDTASSILEAMESKLDSALGESSGQ</sequence>
<dbReference type="RefSeq" id="WP_012136986.1">
    <property type="nucleotide sequence ID" value="NZ_KE007306.1"/>
</dbReference>
<dbReference type="InterPro" id="IPR036192">
    <property type="entry name" value="Cell_div_ZapA-like_sf"/>
</dbReference>
<evidence type="ECO:0000256" key="8">
    <source>
        <dbReference type="ARBA" id="ARBA00023306"/>
    </source>
</evidence>
<evidence type="ECO:0000256" key="7">
    <source>
        <dbReference type="ARBA" id="ARBA00023210"/>
    </source>
</evidence>
<dbReference type="HOGENOM" id="CLU_116623_2_1_6"/>
<dbReference type="Gene3D" id="3.30.160.880">
    <property type="entry name" value="Cell division protein ZapA protomer, N-terminal domain"/>
    <property type="match status" value="1"/>
</dbReference>
<evidence type="ECO:0000256" key="4">
    <source>
        <dbReference type="ARBA" id="ARBA00022490"/>
    </source>
</evidence>
<dbReference type="GO" id="GO:0032153">
    <property type="term" value="C:cell division site"/>
    <property type="evidence" value="ECO:0007669"/>
    <property type="project" value="TreeGrafter"/>
</dbReference>
<keyword evidence="8" id="KW-0131">Cell cycle</keyword>
<comment type="function">
    <text evidence="9">Activator of cell division through the inhibition of FtsZ GTPase activity, therefore promoting FtsZ assembly into bundles of protofilaments necessary for the formation of the division Z ring. It is recruited early at mid-cell but it is not essential for cell division.</text>
</comment>
<dbReference type="Pfam" id="PF05164">
    <property type="entry name" value="ZapA"/>
    <property type="match status" value="1"/>
</dbReference>
<evidence type="ECO:0000256" key="10">
    <source>
        <dbReference type="ARBA" id="ARBA00026068"/>
    </source>
</evidence>
<dbReference type="PANTHER" id="PTHR34981">
    <property type="entry name" value="CELL DIVISION PROTEIN ZAPA"/>
    <property type="match status" value="1"/>
</dbReference>
<evidence type="ECO:0000256" key="9">
    <source>
        <dbReference type="ARBA" id="ARBA00024910"/>
    </source>
</evidence>
<comment type="subcellular location">
    <subcellularLocation>
        <location evidence="1">Cytoplasm</location>
    </subcellularLocation>
</comment>
<evidence type="ECO:0000256" key="6">
    <source>
        <dbReference type="ARBA" id="ARBA00023054"/>
    </source>
</evidence>
<evidence type="ECO:0000256" key="3">
    <source>
        <dbReference type="ARBA" id="ARBA00015195"/>
    </source>
</evidence>
<comment type="similarity">
    <text evidence="2">Belongs to the ZapA family. Type 1 subfamily.</text>
</comment>
<keyword evidence="4" id="KW-0963">Cytoplasm</keyword>
<keyword evidence="7" id="KW-0717">Septation</keyword>
<reference evidence="12 13" key="1">
    <citation type="journal article" date="2013" name="Genome Announc.">
        <title>Draft Genome Sequence of the Moderately Halophilic Bacterium Marinobacter lipolyticus Strain SM19.</title>
        <authorList>
            <person name="Papke R.T."/>
            <person name="de la Haba R.R."/>
            <person name="Infante-Dominguez C."/>
            <person name="Perez D."/>
            <person name="Sanchez-Porro C."/>
            <person name="Lapierre P."/>
            <person name="Ventosa A."/>
        </authorList>
    </citation>
    <scope>NUCLEOTIDE SEQUENCE [LARGE SCALE GENOMIC DNA]</scope>
    <source>
        <strain evidence="12 13">SM19</strain>
    </source>
</reference>
<dbReference type="GO" id="GO:0005829">
    <property type="term" value="C:cytosol"/>
    <property type="evidence" value="ECO:0007669"/>
    <property type="project" value="TreeGrafter"/>
</dbReference>
<dbReference type="InterPro" id="IPR042233">
    <property type="entry name" value="Cell_div_ZapA_N"/>
</dbReference>
<dbReference type="GO" id="GO:0043093">
    <property type="term" value="P:FtsZ-dependent cytokinesis"/>
    <property type="evidence" value="ECO:0007669"/>
    <property type="project" value="TreeGrafter"/>
</dbReference>
<evidence type="ECO:0000256" key="2">
    <source>
        <dbReference type="ARBA" id="ARBA00010074"/>
    </source>
</evidence>